<dbReference type="SUPFAM" id="SSF52833">
    <property type="entry name" value="Thioredoxin-like"/>
    <property type="match status" value="1"/>
</dbReference>
<keyword evidence="3" id="KW-1185">Reference proteome</keyword>
<dbReference type="EMBL" id="JAKIKU010000003">
    <property type="protein sequence ID" value="MCL1045250.1"/>
    <property type="molecule type" value="Genomic_DNA"/>
</dbReference>
<proteinExistence type="predicted"/>
<dbReference type="SFLD" id="SFLDS00019">
    <property type="entry name" value="Glutathione_Transferase_(cytos"/>
    <property type="match status" value="1"/>
</dbReference>
<gene>
    <name evidence="2" type="ORF">L2737_07900</name>
</gene>
<dbReference type="InterPro" id="IPR036282">
    <property type="entry name" value="Glutathione-S-Trfase_C_sf"/>
</dbReference>
<dbReference type="SUPFAM" id="SSF47616">
    <property type="entry name" value="GST C-terminal domain-like"/>
    <property type="match status" value="1"/>
</dbReference>
<dbReference type="InterPro" id="IPR004045">
    <property type="entry name" value="Glutathione_S-Trfase_N"/>
</dbReference>
<dbReference type="PROSITE" id="PS50404">
    <property type="entry name" value="GST_NTER"/>
    <property type="match status" value="1"/>
</dbReference>
<protein>
    <submittedName>
        <fullName evidence="2">Glutathione S-transferase</fullName>
    </submittedName>
</protein>
<dbReference type="InterPro" id="IPR050983">
    <property type="entry name" value="GST_Omega/HSP26"/>
</dbReference>
<feature type="domain" description="GST N-terminal" evidence="1">
    <location>
        <begin position="1"/>
        <end position="90"/>
    </location>
</feature>
<accession>A0ABT0KN22</accession>
<name>A0ABT0KN22_9GAMM</name>
<dbReference type="Proteomes" id="UP001202134">
    <property type="component" value="Unassembled WGS sequence"/>
</dbReference>
<sequence length="236" mass="27597">MILYSFRRCPYAMRARLGLHLSSLNPQIREIILKNKPTQLLDVSPKGTVPVLVVNTQQDTGGAGVDHHPFVLEESLDIVHFSLGNYPATNSEYLCKGEYDLLIHSLNDANAKALIEKNDNEFKTWLDKYKYADRHLEYSEEYYRENACKFIALLEQRLSDSTHLFADSPTYADFAIFPFVRQFAHVNKNWFEQSQYSKVRQWLKLHIESNLFQVVMRKYPLWLDDINQQMSLKSTL</sequence>
<dbReference type="Pfam" id="PF13410">
    <property type="entry name" value="GST_C_2"/>
    <property type="match status" value="1"/>
</dbReference>
<dbReference type="PANTHER" id="PTHR43968:SF6">
    <property type="entry name" value="GLUTATHIONE S-TRANSFERASE OMEGA"/>
    <property type="match status" value="1"/>
</dbReference>
<reference evidence="2 3" key="1">
    <citation type="submission" date="2022-01" db="EMBL/GenBank/DDBJ databases">
        <title>Whole genome-based taxonomy of the Shewanellaceae.</title>
        <authorList>
            <person name="Martin-Rodriguez A.J."/>
        </authorList>
    </citation>
    <scope>NUCLEOTIDE SEQUENCE [LARGE SCALE GENOMIC DNA]</scope>
    <source>
        <strain evidence="2 3">DSM 24955</strain>
    </source>
</reference>
<dbReference type="CDD" id="cd03196">
    <property type="entry name" value="GST_C_5"/>
    <property type="match status" value="1"/>
</dbReference>
<dbReference type="PANTHER" id="PTHR43968">
    <property type="match status" value="1"/>
</dbReference>
<comment type="caution">
    <text evidence="2">The sequence shown here is derived from an EMBL/GenBank/DDBJ whole genome shotgun (WGS) entry which is preliminary data.</text>
</comment>
<dbReference type="Gene3D" id="3.40.30.10">
    <property type="entry name" value="Glutaredoxin"/>
    <property type="match status" value="1"/>
</dbReference>
<evidence type="ECO:0000313" key="2">
    <source>
        <dbReference type="EMBL" id="MCL1045250.1"/>
    </source>
</evidence>
<evidence type="ECO:0000313" key="3">
    <source>
        <dbReference type="Proteomes" id="UP001202134"/>
    </source>
</evidence>
<organism evidence="2 3">
    <name type="scientific">Shewanella electrodiphila</name>
    <dbReference type="NCBI Taxonomy" id="934143"/>
    <lineage>
        <taxon>Bacteria</taxon>
        <taxon>Pseudomonadati</taxon>
        <taxon>Pseudomonadota</taxon>
        <taxon>Gammaproteobacteria</taxon>
        <taxon>Alteromonadales</taxon>
        <taxon>Shewanellaceae</taxon>
        <taxon>Shewanella</taxon>
    </lineage>
</organism>
<dbReference type="RefSeq" id="WP_248955360.1">
    <property type="nucleotide sequence ID" value="NZ_JAKIKU010000003.1"/>
</dbReference>
<evidence type="ECO:0000259" key="1">
    <source>
        <dbReference type="PROSITE" id="PS50404"/>
    </source>
</evidence>
<dbReference type="InterPro" id="IPR040079">
    <property type="entry name" value="Glutathione_S-Trfase"/>
</dbReference>
<dbReference type="InterPro" id="IPR036249">
    <property type="entry name" value="Thioredoxin-like_sf"/>
</dbReference>
<dbReference type="Pfam" id="PF13417">
    <property type="entry name" value="GST_N_3"/>
    <property type="match status" value="1"/>
</dbReference>
<dbReference type="Gene3D" id="1.20.1050.10">
    <property type="match status" value="1"/>
</dbReference>